<organism evidence="3 4">
    <name type="scientific">Niastella yeongjuensis</name>
    <dbReference type="NCBI Taxonomy" id="354355"/>
    <lineage>
        <taxon>Bacteria</taxon>
        <taxon>Pseudomonadati</taxon>
        <taxon>Bacteroidota</taxon>
        <taxon>Chitinophagia</taxon>
        <taxon>Chitinophagales</taxon>
        <taxon>Chitinophagaceae</taxon>
        <taxon>Niastella</taxon>
    </lineage>
</organism>
<dbReference type="STRING" id="354355.SAMN05660816_02275"/>
<name>A0A1V9E1S0_9BACT</name>
<keyword evidence="1" id="KW-0732">Signal</keyword>
<accession>A0A1V9E1S0</accession>
<evidence type="ECO:0000313" key="4">
    <source>
        <dbReference type="Proteomes" id="UP000192610"/>
    </source>
</evidence>
<dbReference type="Pfam" id="PF18962">
    <property type="entry name" value="Por_Secre_tail"/>
    <property type="match status" value="1"/>
</dbReference>
<keyword evidence="4" id="KW-1185">Reference proteome</keyword>
<gene>
    <name evidence="3" type="ORF">A4H97_17650</name>
</gene>
<feature type="chain" id="PRO_5010711458" description="Secretion system C-terminal sorting domain-containing protein" evidence="1">
    <location>
        <begin position="23"/>
        <end position="644"/>
    </location>
</feature>
<feature type="signal peptide" evidence="1">
    <location>
        <begin position="1"/>
        <end position="22"/>
    </location>
</feature>
<proteinExistence type="predicted"/>
<dbReference type="AlphaFoldDB" id="A0A1V9E1S0"/>
<feature type="domain" description="Secretion system C-terminal sorting" evidence="2">
    <location>
        <begin position="566"/>
        <end position="641"/>
    </location>
</feature>
<evidence type="ECO:0000313" key="3">
    <source>
        <dbReference type="EMBL" id="OQP40042.1"/>
    </source>
</evidence>
<dbReference type="Proteomes" id="UP000192610">
    <property type="component" value="Unassembled WGS sequence"/>
</dbReference>
<evidence type="ECO:0000259" key="2">
    <source>
        <dbReference type="Pfam" id="PF18962"/>
    </source>
</evidence>
<dbReference type="NCBIfam" id="TIGR04183">
    <property type="entry name" value="Por_Secre_tail"/>
    <property type="match status" value="1"/>
</dbReference>
<dbReference type="RefSeq" id="WP_081204544.1">
    <property type="nucleotide sequence ID" value="NZ_FOCZ01000003.1"/>
</dbReference>
<comment type="caution">
    <text evidence="3">The sequence shown here is derived from an EMBL/GenBank/DDBJ whole genome shotgun (WGS) entry which is preliminary data.</text>
</comment>
<reference evidence="4" key="1">
    <citation type="submission" date="2016-04" db="EMBL/GenBank/DDBJ databases">
        <authorList>
            <person name="Chen L."/>
            <person name="Zhuang W."/>
            <person name="Wang G."/>
        </authorList>
    </citation>
    <scope>NUCLEOTIDE SEQUENCE [LARGE SCALE GENOMIC DNA]</scope>
    <source>
        <strain evidence="4">17621</strain>
    </source>
</reference>
<protein>
    <recommendedName>
        <fullName evidence="2">Secretion system C-terminal sorting domain-containing protein</fullName>
    </recommendedName>
</protein>
<dbReference type="OrthoDB" id="9765957at2"/>
<evidence type="ECO:0000256" key="1">
    <source>
        <dbReference type="SAM" id="SignalP"/>
    </source>
</evidence>
<dbReference type="InterPro" id="IPR026444">
    <property type="entry name" value="Secre_tail"/>
</dbReference>
<sequence length="644" mass="70730">MRSKRLLAVCLGLFIFSSQVVANFSQAHWRWRKDNGTENKAAWFSPQDFPSTQAFVAGSPLRLRIEVYNSLTNTETGVVNLQYQRGSAGAWTTINTTTTGHDFVMAGSSAFVTDKQATTLQIRDDGAGTFTGGKVLVSTWQFTDTINAGNRKEYEWCIKPTASLSKDSIYQFRMLFTGSQDALNYITPAPNLMLRTNTTLPGNAGIYKDPLVTAFFDRKTGWIASDGALTIPLSDGRVLWAMNDSYIDHLDTVAGTTPCLFQVRNAALVQPLGNWNWTATSTRIGTSSGIPSLFKNNTDDNYLLWPTGGYQNGDTVYVYNSNIKNSNEGLGFTRGGNDFLGKMIMPGLSVVGFDALQNFNDITFGIGFDTDEPGNYIYTWGVQSAFITSNIVVARFPRNNPRAPWSFWNGSAWDTAVSHIAPVSQGASNGVYVAKVRNKYVALSTEFSISCDAGTRIYVATSNSITGPFTNRKVLYTIPDNELGHTPFFYAPALHPEYINTNNEILITYDINTFSTCVPACINNGFNPDYYRPRGLRVPLSLLDSSITLSNVFGMAAPVHRGRLSVYPNPGHSCLTVLLNGFKGRTANLVLRTTTGQSVYSNKIAVSGPTANLTVNLPKGLQPGTYFLQVQNEEYSQVTKVLLQ</sequence>
<dbReference type="EMBL" id="LVXG01000078">
    <property type="protein sequence ID" value="OQP40042.1"/>
    <property type="molecule type" value="Genomic_DNA"/>
</dbReference>